<dbReference type="InterPro" id="IPR025322">
    <property type="entry name" value="PADRE_dom"/>
</dbReference>
<name>A0A833TTM3_JUGRE</name>
<feature type="region of interest" description="Disordered" evidence="1">
    <location>
        <begin position="169"/>
        <end position="192"/>
    </location>
</feature>
<reference evidence="2" key="1">
    <citation type="submission" date="2015-10" db="EMBL/GenBank/DDBJ databases">
        <authorList>
            <person name="Martinez-Garcia P.J."/>
            <person name="Crepeau M.W."/>
            <person name="Puiu D."/>
            <person name="Gonzalez-Ibeas D."/>
            <person name="Whalen J."/>
            <person name="Stevens K."/>
            <person name="Paul R."/>
            <person name="Butterfield T."/>
            <person name="Britton M."/>
            <person name="Reagan R."/>
            <person name="Chakraborty S."/>
            <person name="Walawage S.L."/>
            <person name="Vasquez-Gross H.A."/>
            <person name="Cardeno C."/>
            <person name="Famula R."/>
            <person name="Pratt K."/>
            <person name="Kuruganti S."/>
            <person name="Aradhya M.K."/>
            <person name="Leslie C.A."/>
            <person name="Dandekar A.M."/>
            <person name="Salzberg S.L."/>
            <person name="Wegrzyn J.L."/>
            <person name="Langley C.H."/>
            <person name="Neale D.B."/>
        </authorList>
    </citation>
    <scope>NUCLEOTIDE SEQUENCE</scope>
    <source>
        <tissue evidence="2">Leaves</tissue>
    </source>
</reference>
<comment type="caution">
    <text evidence="2">The sequence shown here is derived from an EMBL/GenBank/DDBJ whole genome shotgun (WGS) entry which is preliminary data.</text>
</comment>
<sequence>LSHAHRLMGVCFSSVWGRESRPSHPTAKIISVNGVLREYPVPVTVSQVLETEKSSSSSSSSSSSCFVCNSDRLYYDDYIPALDGAEELQANQIYFVLPASKLKQPLTASDMAALAVKASVALQNTSKNNGHRRKKARISPVIMVKQSVSFESTKINLDYDGTEDRFGYGYGPRSQKKTPVSDAKPGVRGLSRAGSVRRLQRYTSTRAKMAVRSFRLRLSTIYEGTVL</sequence>
<dbReference type="AlphaFoldDB" id="A0A833TTM3"/>
<evidence type="ECO:0000313" key="2">
    <source>
        <dbReference type="EMBL" id="KAF5455556.1"/>
    </source>
</evidence>
<accession>A0A833TTM3</accession>
<dbReference type="PANTHER" id="PTHR33052">
    <property type="entry name" value="DUF4228 DOMAIN PROTEIN-RELATED"/>
    <property type="match status" value="1"/>
</dbReference>
<organism evidence="2 3">
    <name type="scientific">Juglans regia</name>
    <name type="common">English walnut</name>
    <dbReference type="NCBI Taxonomy" id="51240"/>
    <lineage>
        <taxon>Eukaryota</taxon>
        <taxon>Viridiplantae</taxon>
        <taxon>Streptophyta</taxon>
        <taxon>Embryophyta</taxon>
        <taxon>Tracheophyta</taxon>
        <taxon>Spermatophyta</taxon>
        <taxon>Magnoliopsida</taxon>
        <taxon>eudicotyledons</taxon>
        <taxon>Gunneridae</taxon>
        <taxon>Pentapetalae</taxon>
        <taxon>rosids</taxon>
        <taxon>fabids</taxon>
        <taxon>Fagales</taxon>
        <taxon>Juglandaceae</taxon>
        <taxon>Juglans</taxon>
    </lineage>
</organism>
<dbReference type="Proteomes" id="UP000619265">
    <property type="component" value="Unassembled WGS sequence"/>
</dbReference>
<proteinExistence type="predicted"/>
<gene>
    <name evidence="2" type="ORF">F2P56_025117</name>
</gene>
<reference evidence="2" key="2">
    <citation type="submission" date="2020-03" db="EMBL/GenBank/DDBJ databases">
        <title>Walnut 2.0.</title>
        <authorList>
            <person name="Marrano A."/>
            <person name="Britton M."/>
            <person name="Zimin A.V."/>
            <person name="Zaini P.A."/>
            <person name="Workman R."/>
            <person name="Puiu D."/>
            <person name="Bianco L."/>
            <person name="Allen B.J."/>
            <person name="Troggio M."/>
            <person name="Leslie C.A."/>
            <person name="Timp W."/>
            <person name="Dendekar A."/>
            <person name="Salzberg S.L."/>
            <person name="Neale D.B."/>
        </authorList>
    </citation>
    <scope>NUCLEOTIDE SEQUENCE</scope>
    <source>
        <tissue evidence="2">Leaves</tissue>
    </source>
</reference>
<protein>
    <submittedName>
        <fullName evidence="2">Uncharacterized protein</fullName>
    </submittedName>
</protein>
<dbReference type="Gramene" id="Jr11_17750_p1">
    <property type="protein sequence ID" value="cds.Jr11_17750_p1"/>
    <property type="gene ID" value="Jr11_17750"/>
</dbReference>
<dbReference type="EMBL" id="LIHL02000011">
    <property type="protein sequence ID" value="KAF5455556.1"/>
    <property type="molecule type" value="Genomic_DNA"/>
</dbReference>
<feature type="non-terminal residue" evidence="2">
    <location>
        <position position="1"/>
    </location>
</feature>
<evidence type="ECO:0000256" key="1">
    <source>
        <dbReference type="SAM" id="MobiDB-lite"/>
    </source>
</evidence>
<dbReference type="Pfam" id="PF14009">
    <property type="entry name" value="PADRE"/>
    <property type="match status" value="1"/>
</dbReference>
<evidence type="ECO:0000313" key="3">
    <source>
        <dbReference type="Proteomes" id="UP000619265"/>
    </source>
</evidence>